<accession>A0ABR1BNK0</accession>
<evidence type="ECO:0000313" key="2">
    <source>
        <dbReference type="EMBL" id="KAK6726494.1"/>
    </source>
</evidence>
<proteinExistence type="predicted"/>
<gene>
    <name evidence="2" type="primary">Necator_chrI.g800</name>
    <name evidence="2" type="ORF">RB195_004677</name>
</gene>
<evidence type="ECO:0000313" key="3">
    <source>
        <dbReference type="Proteomes" id="UP001303046"/>
    </source>
</evidence>
<dbReference type="Proteomes" id="UP001303046">
    <property type="component" value="Unassembled WGS sequence"/>
</dbReference>
<dbReference type="EMBL" id="JAVFWL010000001">
    <property type="protein sequence ID" value="KAK6726494.1"/>
    <property type="molecule type" value="Genomic_DNA"/>
</dbReference>
<feature type="region of interest" description="Disordered" evidence="1">
    <location>
        <begin position="1"/>
        <end position="21"/>
    </location>
</feature>
<reference evidence="2 3" key="1">
    <citation type="submission" date="2023-08" db="EMBL/GenBank/DDBJ databases">
        <title>A Necator americanus chromosomal reference genome.</title>
        <authorList>
            <person name="Ilik V."/>
            <person name="Petrzelkova K.J."/>
            <person name="Pardy F."/>
            <person name="Fuh T."/>
            <person name="Niatou-Singa F.S."/>
            <person name="Gouil Q."/>
            <person name="Baker L."/>
            <person name="Ritchie M.E."/>
            <person name="Jex A.R."/>
            <person name="Gazzola D."/>
            <person name="Li H."/>
            <person name="Toshio Fujiwara R."/>
            <person name="Zhan B."/>
            <person name="Aroian R.V."/>
            <person name="Pafco B."/>
            <person name="Schwarz E.M."/>
        </authorList>
    </citation>
    <scope>NUCLEOTIDE SEQUENCE [LARGE SCALE GENOMIC DNA]</scope>
    <source>
        <strain evidence="2 3">Aroian</strain>
        <tissue evidence="2">Whole animal</tissue>
    </source>
</reference>
<comment type="caution">
    <text evidence="2">The sequence shown here is derived from an EMBL/GenBank/DDBJ whole genome shotgun (WGS) entry which is preliminary data.</text>
</comment>
<sequence length="70" mass="7757">MTSSTSLMELENILDDNSEGRKRVEDVLGPTCSVKTGHLSIQDLPDQLDPEWASLSGAQVERVQEQKQKS</sequence>
<evidence type="ECO:0000256" key="1">
    <source>
        <dbReference type="SAM" id="MobiDB-lite"/>
    </source>
</evidence>
<protein>
    <submittedName>
        <fullName evidence="2">Uncharacterized protein</fullName>
    </submittedName>
</protein>
<organism evidence="2 3">
    <name type="scientific">Necator americanus</name>
    <name type="common">Human hookworm</name>
    <dbReference type="NCBI Taxonomy" id="51031"/>
    <lineage>
        <taxon>Eukaryota</taxon>
        <taxon>Metazoa</taxon>
        <taxon>Ecdysozoa</taxon>
        <taxon>Nematoda</taxon>
        <taxon>Chromadorea</taxon>
        <taxon>Rhabditida</taxon>
        <taxon>Rhabditina</taxon>
        <taxon>Rhabditomorpha</taxon>
        <taxon>Strongyloidea</taxon>
        <taxon>Ancylostomatidae</taxon>
        <taxon>Bunostominae</taxon>
        <taxon>Necator</taxon>
    </lineage>
</organism>
<name>A0ABR1BNK0_NECAM</name>
<keyword evidence="3" id="KW-1185">Reference proteome</keyword>